<dbReference type="EMBL" id="DYVF01000026">
    <property type="protein sequence ID" value="HJG30442.1"/>
    <property type="molecule type" value="Genomic_DNA"/>
</dbReference>
<dbReference type="RefSeq" id="WP_087200548.1">
    <property type="nucleotide sequence ID" value="NZ_JAUEIR010000007.1"/>
</dbReference>
<reference evidence="3" key="4">
    <citation type="submission" date="2023-08" db="EMBL/GenBank/DDBJ databases">
        <title>Identification and characterization of horizontal gene transfer across gut microbiota members of farm animals based on homology search.</title>
        <authorList>
            <person name="Schwarzerova J."/>
            <person name="Nykrynova M."/>
            <person name="Jureckova K."/>
            <person name="Cejkova D."/>
            <person name="Rychlik I."/>
        </authorList>
    </citation>
    <scope>NUCLEOTIDE SEQUENCE</scope>
    <source>
        <strain evidence="3">15_COKtk</strain>
    </source>
</reference>
<keyword evidence="1" id="KW-0472">Membrane</keyword>
<gene>
    <name evidence="2" type="ORF">K8U80_03490</name>
    <name evidence="3" type="ORF">QVN40_08530</name>
</gene>
<evidence type="ECO:0000313" key="4">
    <source>
        <dbReference type="Proteomes" id="UP000746751"/>
    </source>
</evidence>
<protein>
    <recommendedName>
        <fullName evidence="5">DUF4190 domain-containing protein</fullName>
    </recommendedName>
</protein>
<evidence type="ECO:0008006" key="5">
    <source>
        <dbReference type="Google" id="ProtNLM"/>
    </source>
</evidence>
<reference evidence="2" key="2">
    <citation type="submission" date="2021-09" db="EMBL/GenBank/DDBJ databases">
        <authorList>
            <person name="Gilroy R."/>
        </authorList>
    </citation>
    <scope>NUCLEOTIDE SEQUENCE</scope>
    <source>
        <strain evidence="2">ChiGjej2B2-7701</strain>
    </source>
</reference>
<dbReference type="AlphaFoldDB" id="A0A921IQW2"/>
<keyword evidence="1" id="KW-1133">Transmembrane helix</keyword>
<reference evidence="2" key="1">
    <citation type="journal article" date="2021" name="PeerJ">
        <title>Extensive microbial diversity within the chicken gut microbiome revealed by metagenomics and culture.</title>
        <authorList>
            <person name="Gilroy R."/>
            <person name="Ravi A."/>
            <person name="Getino M."/>
            <person name="Pursley I."/>
            <person name="Horton D.L."/>
            <person name="Alikhan N.F."/>
            <person name="Baker D."/>
            <person name="Gharbi K."/>
            <person name="Hall N."/>
            <person name="Watson M."/>
            <person name="Adriaenssens E.M."/>
            <person name="Foster-Nyarko E."/>
            <person name="Jarju S."/>
            <person name="Secka A."/>
            <person name="Antonio M."/>
            <person name="Oren A."/>
            <person name="Chaudhuri R.R."/>
            <person name="La Ragione R."/>
            <person name="Hildebrand F."/>
            <person name="Pallen M.J."/>
        </authorList>
    </citation>
    <scope>NUCLEOTIDE SEQUENCE</scope>
    <source>
        <strain evidence="2">ChiGjej2B2-7701</strain>
    </source>
</reference>
<evidence type="ECO:0000313" key="3">
    <source>
        <dbReference type="EMBL" id="MDN0069740.1"/>
    </source>
</evidence>
<name>A0A921IQW2_9ACTN</name>
<proteinExistence type="predicted"/>
<feature type="transmembrane region" description="Helical" evidence="1">
    <location>
        <begin position="12"/>
        <end position="29"/>
    </location>
</feature>
<sequence length="92" mass="9316">MQDMQSKPMSASGIIGLVFGGIALLTSFIPIINNASAIFGLVGAVLGVCSLVSTRKGGKKSGRTLAVVALVISVLSVAIVLALQAQWSAMLS</sequence>
<reference evidence="3" key="3">
    <citation type="submission" date="2023-06" db="EMBL/GenBank/DDBJ databases">
        <authorList>
            <person name="Zeman M."/>
            <person name="Kubasova T."/>
            <person name="Jahodarova E."/>
            <person name="Nykrynova M."/>
            <person name="Rychlik I."/>
        </authorList>
    </citation>
    <scope>NUCLEOTIDE SEQUENCE</scope>
    <source>
        <strain evidence="3">15_COKtk</strain>
    </source>
</reference>
<accession>A0A921IQW2</accession>
<keyword evidence="1" id="KW-0812">Transmembrane</keyword>
<evidence type="ECO:0000256" key="1">
    <source>
        <dbReference type="SAM" id="Phobius"/>
    </source>
</evidence>
<dbReference type="Proteomes" id="UP001168505">
    <property type="component" value="Unassembled WGS sequence"/>
</dbReference>
<evidence type="ECO:0000313" key="2">
    <source>
        <dbReference type="EMBL" id="HJG30442.1"/>
    </source>
</evidence>
<comment type="caution">
    <text evidence="2">The sequence shown here is derived from an EMBL/GenBank/DDBJ whole genome shotgun (WGS) entry which is preliminary data.</text>
</comment>
<organism evidence="2 4">
    <name type="scientific">Collinsella ihumii</name>
    <dbReference type="NCBI Taxonomy" id="1720204"/>
    <lineage>
        <taxon>Bacteria</taxon>
        <taxon>Bacillati</taxon>
        <taxon>Actinomycetota</taxon>
        <taxon>Coriobacteriia</taxon>
        <taxon>Coriobacteriales</taxon>
        <taxon>Coriobacteriaceae</taxon>
        <taxon>Collinsella</taxon>
    </lineage>
</organism>
<feature type="transmembrane region" description="Helical" evidence="1">
    <location>
        <begin position="35"/>
        <end position="53"/>
    </location>
</feature>
<feature type="transmembrane region" description="Helical" evidence="1">
    <location>
        <begin position="65"/>
        <end position="87"/>
    </location>
</feature>
<dbReference type="Proteomes" id="UP000746751">
    <property type="component" value="Unassembled WGS sequence"/>
</dbReference>
<dbReference type="EMBL" id="JAUEIR010000007">
    <property type="protein sequence ID" value="MDN0069740.1"/>
    <property type="molecule type" value="Genomic_DNA"/>
</dbReference>